<dbReference type="PANTHER" id="PTHR11113">
    <property type="entry name" value="N-ACETYLGLUCOSAMINE-6-PHOSPHATE DEACETYLASE"/>
    <property type="match status" value="1"/>
</dbReference>
<dbReference type="EC" id="3.5.4.2" evidence="2 6"/>
<evidence type="ECO:0000259" key="7">
    <source>
        <dbReference type="Pfam" id="PF01979"/>
    </source>
</evidence>
<evidence type="ECO:0000256" key="3">
    <source>
        <dbReference type="ARBA" id="ARBA00022801"/>
    </source>
</evidence>
<dbReference type="PANTHER" id="PTHR11113:SF2">
    <property type="entry name" value="ADENINE DEAMINASE"/>
    <property type="match status" value="1"/>
</dbReference>
<gene>
    <name evidence="6 9" type="primary">ade</name>
    <name evidence="9" type="ORF">IFJ97_01640</name>
</gene>
<evidence type="ECO:0000256" key="2">
    <source>
        <dbReference type="ARBA" id="ARBA00012782"/>
    </source>
</evidence>
<organism evidence="9 10">
    <name type="scientific">Candidatus Sulfomarinibacter kjeldsenii</name>
    <dbReference type="NCBI Taxonomy" id="2885994"/>
    <lineage>
        <taxon>Bacteria</taxon>
        <taxon>Pseudomonadati</taxon>
        <taxon>Acidobacteriota</taxon>
        <taxon>Thermoanaerobaculia</taxon>
        <taxon>Thermoanaerobaculales</taxon>
        <taxon>Candidatus Sulfomarinibacteraceae</taxon>
        <taxon>Candidatus Sulfomarinibacter</taxon>
    </lineage>
</organism>
<sequence length="576" mass="59756">MGVLNVIDRLLAVARGDAAADVLLTGGRVVDVFTGTVIKANVAVADGLIASVGPVREAVEAVDLAGRFLVPGLIDSHVHLESSMVTPFEFARAVVPRGTTAVVTDPHEVANVAGLVGVQWLLAASEGLPLAVLVMAPSCVPATHLATAGAELDAEDLEVLAQHPRVIGLAEVMNIPGVVLGDPAVHAKINAFEGLPVDGHGPGLAGDWLQAYAAAGVGTDHETLTPEEAQEKLRLGMRVWLREGTGARNLLDLLPVVTPATSRRCGFCTDDRHPHDLLDEGHIDHLLRLAIANGLDPMTAIQMATLNIAEAYGLDDRGAIAPGRRADLVVCDDLADFRAAQVFVGGDVVAENGQVVGSWPEPSADPAAVLRSPVVDLEALDLRIEDSGADVRVIGLVPGQIVTEHLIEGLAAQDGHLVADPEAGLAKLAVIERHRGTGNVGLGFLRGLGPLQGALACTIAHDHHNLIVAGGDDGSMRTAIAEVVRLGGGAVVARGGEVLAGLPLPYAGLISERPLVEVRGQLDELAAAARRCGCDHPDPVMALSFVALEVIPSLKLTDRGLVDVEKFELVSLAVEG</sequence>
<dbReference type="GO" id="GO:0006146">
    <property type="term" value="P:adenine catabolic process"/>
    <property type="evidence" value="ECO:0007669"/>
    <property type="project" value="InterPro"/>
</dbReference>
<comment type="similarity">
    <text evidence="1 6">Belongs to the metallo-dependent hydrolases superfamily. Adenine deaminase family.</text>
</comment>
<dbReference type="Proteomes" id="UP000598633">
    <property type="component" value="Unassembled WGS sequence"/>
</dbReference>
<accession>A0A8J6Y499</accession>
<feature type="domain" description="Amidohydrolase-related" evidence="7">
    <location>
        <begin position="68"/>
        <end position="349"/>
    </location>
</feature>
<keyword evidence="4 6" id="KW-0464">Manganese</keyword>
<evidence type="ECO:0000313" key="9">
    <source>
        <dbReference type="EMBL" id="MBD3870045.1"/>
    </source>
</evidence>
<evidence type="ECO:0000256" key="1">
    <source>
        <dbReference type="ARBA" id="ARBA00006773"/>
    </source>
</evidence>
<proteinExistence type="inferred from homology"/>
<dbReference type="EMBL" id="JACXWA010000024">
    <property type="protein sequence ID" value="MBD3870045.1"/>
    <property type="molecule type" value="Genomic_DNA"/>
</dbReference>
<comment type="catalytic activity">
    <reaction evidence="5 6">
        <text>adenine + H2O + H(+) = hypoxanthine + NH4(+)</text>
        <dbReference type="Rhea" id="RHEA:23688"/>
        <dbReference type="ChEBI" id="CHEBI:15377"/>
        <dbReference type="ChEBI" id="CHEBI:15378"/>
        <dbReference type="ChEBI" id="CHEBI:16708"/>
        <dbReference type="ChEBI" id="CHEBI:17368"/>
        <dbReference type="ChEBI" id="CHEBI:28938"/>
        <dbReference type="EC" id="3.5.4.2"/>
    </reaction>
</comment>
<dbReference type="HAMAP" id="MF_01518">
    <property type="entry name" value="Adenine_deamin"/>
    <property type="match status" value="1"/>
</dbReference>
<comment type="cofactor">
    <cofactor evidence="6">
        <name>Mn(2+)</name>
        <dbReference type="ChEBI" id="CHEBI:29035"/>
    </cofactor>
</comment>
<dbReference type="InterPro" id="IPR011059">
    <property type="entry name" value="Metal-dep_hydrolase_composite"/>
</dbReference>
<feature type="domain" description="Adenine deaminase C-terminal" evidence="8">
    <location>
        <begin position="400"/>
        <end position="568"/>
    </location>
</feature>
<dbReference type="CDD" id="cd01295">
    <property type="entry name" value="AdeC"/>
    <property type="match status" value="1"/>
</dbReference>
<dbReference type="Pfam" id="PF01979">
    <property type="entry name" value="Amidohydro_1"/>
    <property type="match status" value="1"/>
</dbReference>
<dbReference type="SUPFAM" id="SSF51556">
    <property type="entry name" value="Metallo-dependent hydrolases"/>
    <property type="match status" value="1"/>
</dbReference>
<dbReference type="Gene3D" id="2.30.40.10">
    <property type="entry name" value="Urease, subunit C, domain 1"/>
    <property type="match status" value="1"/>
</dbReference>
<comment type="caution">
    <text evidence="9">The sequence shown here is derived from an EMBL/GenBank/DDBJ whole genome shotgun (WGS) entry which is preliminary data.</text>
</comment>
<keyword evidence="3 6" id="KW-0378">Hydrolase</keyword>
<dbReference type="Gene3D" id="3.20.20.140">
    <property type="entry name" value="Metal-dependent hydrolases"/>
    <property type="match status" value="1"/>
</dbReference>
<dbReference type="InterPro" id="IPR006680">
    <property type="entry name" value="Amidohydro-rel"/>
</dbReference>
<dbReference type="InterPro" id="IPR032466">
    <property type="entry name" value="Metal_Hydrolase"/>
</dbReference>
<evidence type="ECO:0000259" key="8">
    <source>
        <dbReference type="Pfam" id="PF13382"/>
    </source>
</evidence>
<evidence type="ECO:0000256" key="6">
    <source>
        <dbReference type="HAMAP-Rule" id="MF_01518"/>
    </source>
</evidence>
<dbReference type="InterPro" id="IPR026912">
    <property type="entry name" value="Adenine_deam_C"/>
</dbReference>
<dbReference type="AlphaFoldDB" id="A0A8J6Y499"/>
<dbReference type="Pfam" id="PF13382">
    <property type="entry name" value="Adenine_deam_C"/>
    <property type="match status" value="1"/>
</dbReference>
<reference evidence="9 10" key="1">
    <citation type="submission" date="2020-08" db="EMBL/GenBank/DDBJ databases">
        <title>Acidobacteriota in marine sediments use diverse sulfur dissimilation pathways.</title>
        <authorList>
            <person name="Wasmund K."/>
        </authorList>
    </citation>
    <scope>NUCLEOTIDE SEQUENCE [LARGE SCALE GENOMIC DNA]</scope>
    <source>
        <strain evidence="9">MAG AM3-A</strain>
    </source>
</reference>
<dbReference type="SUPFAM" id="SSF51338">
    <property type="entry name" value="Composite domain of metallo-dependent hydrolases"/>
    <property type="match status" value="1"/>
</dbReference>
<name>A0A8J6Y499_9BACT</name>
<evidence type="ECO:0000256" key="4">
    <source>
        <dbReference type="ARBA" id="ARBA00023211"/>
    </source>
</evidence>
<evidence type="ECO:0000256" key="5">
    <source>
        <dbReference type="ARBA" id="ARBA00047720"/>
    </source>
</evidence>
<protein>
    <recommendedName>
        <fullName evidence="2 6">Adenine deaminase</fullName>
        <shortName evidence="6">Adenase</shortName>
        <shortName evidence="6">Adenine aminase</shortName>
        <ecNumber evidence="2 6">3.5.4.2</ecNumber>
    </recommendedName>
</protein>
<dbReference type="InterPro" id="IPR006679">
    <property type="entry name" value="Adenine_deam"/>
</dbReference>
<dbReference type="GO" id="GO:0000034">
    <property type="term" value="F:adenine deaminase activity"/>
    <property type="evidence" value="ECO:0007669"/>
    <property type="project" value="UniProtKB-UniRule"/>
</dbReference>
<dbReference type="NCBIfam" id="TIGR01178">
    <property type="entry name" value="ade"/>
    <property type="match status" value="1"/>
</dbReference>
<evidence type="ECO:0000313" key="10">
    <source>
        <dbReference type="Proteomes" id="UP000598633"/>
    </source>
</evidence>